<dbReference type="InterPro" id="IPR052458">
    <property type="entry name" value="PcG_PRC1-like_component"/>
</dbReference>
<dbReference type="Proteomes" id="UP000275846">
    <property type="component" value="Unassembled WGS sequence"/>
</dbReference>
<evidence type="ECO:0000259" key="4">
    <source>
        <dbReference type="PROSITE" id="PS50013"/>
    </source>
</evidence>
<dbReference type="SMART" id="SM00298">
    <property type="entry name" value="CHROMO"/>
    <property type="match status" value="1"/>
</dbReference>
<dbReference type="WBParaSite" id="SSLN_0001764401-mRNA-1">
    <property type="protein sequence ID" value="SSLN_0001764401-mRNA-1"/>
    <property type="gene ID" value="SSLN_0001764401"/>
</dbReference>
<feature type="compositionally biased region" description="Low complexity" evidence="3">
    <location>
        <begin position="757"/>
        <end position="766"/>
    </location>
</feature>
<sequence>MNKHRSRESNIYTVERLIKRRVRMSKVEYLVKWKNWPDKHNTWEPDENILDRELIKSFNFEEERRNETQSANVSSTPLSKNQTHTKTPPTTVPASPPAKDTADLGERVQKPLSVSVTPSLGSPTRVPAGNLPTPLHPHPEAPTSGSSVATAESSTSPPVSSLGYDTALSPDGDWHSENRLRKTTLLVATASQSSARQSSRSATEHVRTSLPISSKGSQLEVTSTDAAIGTVSSTRSTTTSLVTTVTVESTERPKIRLTIPRERLIVCPTASVNSSQESSCLLQDLDDEDEEEDEAAVGVVANPNFRAPTELPRRSATDVDEDAGLTVPPPSLLPAPEICESSESSLPKVVLSAKRVISSAWLGKEKLLLTKKESRHPKKKRRRESGGSSSKEFSSQRRRRSGSSASSCVSFSSTSPAVSPALPTNESPPRIAPLRIQLSRSNTLVQYPGPNEPTDERPFYRVAASALHHLRPPPPPQPPPFSVPYKPHLEREISITDVTVGDLTIAIKECPTPSNFFGIPSCQLVQPSRPPLAPRRPDVMSVHQPHRQGASPMEVADENREPPRVTTGAELSVIEEEEERKDASTDLSLPPDPLPAASSPETKTLVGVPDGEVAALPPSPPRRSSTPIQPPLIDLSSSSTSSSSSTAIITTATSVVLEASQEERKIVTADTVAVAVSDIPQNPRLLKATRVGHLWAGINKRPRRRVPLLPRTNTRPVVTLNFTPPKSPSSSIAENVYAFRGDSPPPLMQAAKMPTLSCPSPSSAPSLGKEDEAVKRSTPAPPPLSQISAFPGLYNTAQQQRLPPLPVLSPGGITLCQLVAATTSAAVGSGWFPETPPPALTPFPSVSLSMAGDRPSPSLYPFYPFFAQMRPPGAPLTGTGLFSPPSATAAICPFSSPALELEDMPIDLSAKR</sequence>
<dbReference type="PANTHER" id="PTHR46389:SF3">
    <property type="entry name" value="POLYCOMB GROUP PROTEIN PC"/>
    <property type="match status" value="1"/>
</dbReference>
<feature type="region of interest" description="Disordered" evidence="3">
    <location>
        <begin position="370"/>
        <end position="430"/>
    </location>
</feature>
<feature type="domain" description="Chromo" evidence="4">
    <location>
        <begin position="12"/>
        <end position="70"/>
    </location>
</feature>
<feature type="compositionally biased region" description="Basic and acidic residues" evidence="3">
    <location>
        <begin position="100"/>
        <end position="109"/>
    </location>
</feature>
<feature type="region of interest" description="Disordered" evidence="3">
    <location>
        <begin position="743"/>
        <end position="789"/>
    </location>
</feature>
<dbReference type="GO" id="GO:0035102">
    <property type="term" value="C:PRC1 complex"/>
    <property type="evidence" value="ECO:0007669"/>
    <property type="project" value="TreeGrafter"/>
</dbReference>
<evidence type="ECO:0000313" key="6">
    <source>
        <dbReference type="EMBL" id="VDM03381.1"/>
    </source>
</evidence>
<name>A0A0X3NLH5_SCHSO</name>
<dbReference type="Gene3D" id="2.40.50.40">
    <property type="match status" value="1"/>
</dbReference>
<dbReference type="InterPro" id="IPR000953">
    <property type="entry name" value="Chromo/chromo_shadow_dom"/>
</dbReference>
<dbReference type="CDD" id="cd18644">
    <property type="entry name" value="CD_polycomb"/>
    <property type="match status" value="1"/>
</dbReference>
<dbReference type="AlphaFoldDB" id="A0A0X3NLH5"/>
<keyword evidence="2" id="KW-0539">Nucleus</keyword>
<dbReference type="Pfam" id="PF17218">
    <property type="entry name" value="CBX7_C"/>
    <property type="match status" value="1"/>
</dbReference>
<feature type="compositionally biased region" description="Polar residues" evidence="3">
    <location>
        <begin position="143"/>
        <end position="159"/>
    </location>
</feature>
<dbReference type="Pfam" id="PF00385">
    <property type="entry name" value="Chromo"/>
    <property type="match status" value="1"/>
</dbReference>
<evidence type="ECO:0000313" key="5">
    <source>
        <dbReference type="EMBL" id="JAP40110.1"/>
    </source>
</evidence>
<dbReference type="InterPro" id="IPR033773">
    <property type="entry name" value="CBX7_C"/>
</dbReference>
<dbReference type="PANTHER" id="PTHR46389">
    <property type="entry name" value="POLYCOMB GROUP PROTEIN PC"/>
    <property type="match status" value="1"/>
</dbReference>
<evidence type="ECO:0000256" key="3">
    <source>
        <dbReference type="SAM" id="MobiDB-lite"/>
    </source>
</evidence>
<feature type="region of interest" description="Disordered" evidence="3">
    <location>
        <begin position="307"/>
        <end position="338"/>
    </location>
</feature>
<feature type="compositionally biased region" description="Low complexity" evidence="3">
    <location>
        <begin position="189"/>
        <end position="201"/>
    </location>
</feature>
<comment type="subcellular location">
    <subcellularLocation>
        <location evidence="1">Nucleus</location>
    </subcellularLocation>
</comment>
<dbReference type="InterPro" id="IPR023779">
    <property type="entry name" value="Chromodomain_CS"/>
</dbReference>
<dbReference type="PROSITE" id="PS00598">
    <property type="entry name" value="CHROMO_1"/>
    <property type="match status" value="1"/>
</dbReference>
<feature type="compositionally biased region" description="Low complexity" evidence="3">
    <location>
        <begin position="636"/>
        <end position="646"/>
    </location>
</feature>
<evidence type="ECO:0000256" key="1">
    <source>
        <dbReference type="ARBA" id="ARBA00004123"/>
    </source>
</evidence>
<accession>A0A0X3NLH5</accession>
<feature type="region of interest" description="Disordered" evidence="3">
    <location>
        <begin position="189"/>
        <end position="217"/>
    </location>
</feature>
<dbReference type="GO" id="GO:0003682">
    <property type="term" value="F:chromatin binding"/>
    <property type="evidence" value="ECO:0007669"/>
    <property type="project" value="TreeGrafter"/>
</dbReference>
<feature type="compositionally biased region" description="Polar residues" evidence="3">
    <location>
        <begin position="112"/>
        <end position="122"/>
    </location>
</feature>
<dbReference type="OrthoDB" id="1918685at2759"/>
<protein>
    <submittedName>
        <fullName evidence="5 8">Chromobox protein homolog 7</fullName>
    </submittedName>
</protein>
<feature type="compositionally biased region" description="Polar residues" evidence="3">
    <location>
        <begin position="68"/>
        <end position="84"/>
    </location>
</feature>
<evidence type="ECO:0000256" key="2">
    <source>
        <dbReference type="ARBA" id="ARBA00023242"/>
    </source>
</evidence>
<proteinExistence type="predicted"/>
<dbReference type="SUPFAM" id="SSF54160">
    <property type="entry name" value="Chromo domain-like"/>
    <property type="match status" value="1"/>
</dbReference>
<dbReference type="GO" id="GO:0000122">
    <property type="term" value="P:negative regulation of transcription by RNA polymerase II"/>
    <property type="evidence" value="ECO:0007669"/>
    <property type="project" value="TreeGrafter"/>
</dbReference>
<feature type="region of interest" description="Disordered" evidence="3">
    <location>
        <begin position="528"/>
        <end position="646"/>
    </location>
</feature>
<dbReference type="STRING" id="70667.A0A0X3NLH5"/>
<dbReference type="EMBL" id="UYSU01041807">
    <property type="protein sequence ID" value="VDM03381.1"/>
    <property type="molecule type" value="Genomic_DNA"/>
</dbReference>
<keyword evidence="7" id="KW-1185">Reference proteome</keyword>
<dbReference type="EMBL" id="GEEE01023115">
    <property type="protein sequence ID" value="JAP40110.1"/>
    <property type="molecule type" value="Transcribed_RNA"/>
</dbReference>
<reference evidence="5" key="1">
    <citation type="submission" date="2016-01" db="EMBL/GenBank/DDBJ databases">
        <title>Reference transcriptome for the parasite Schistocephalus solidus: insights into the molecular evolution of parasitism.</title>
        <authorList>
            <person name="Hebert F.O."/>
            <person name="Grambauer S."/>
            <person name="Barber I."/>
            <person name="Landry C.R."/>
            <person name="Aubin-Horth N."/>
        </authorList>
    </citation>
    <scope>NUCLEOTIDE SEQUENCE</scope>
</reference>
<evidence type="ECO:0000313" key="8">
    <source>
        <dbReference type="WBParaSite" id="SSLN_0001764401-mRNA-1"/>
    </source>
</evidence>
<reference evidence="6 7" key="3">
    <citation type="submission" date="2018-11" db="EMBL/GenBank/DDBJ databases">
        <authorList>
            <consortium name="Pathogen Informatics"/>
        </authorList>
    </citation>
    <scope>NUCLEOTIDE SEQUENCE [LARGE SCALE GENOMIC DNA]</scope>
    <source>
        <strain evidence="6 7">NST_G2</strain>
    </source>
</reference>
<organism evidence="5">
    <name type="scientific">Schistocephalus solidus</name>
    <name type="common">Tapeworm</name>
    <dbReference type="NCBI Taxonomy" id="70667"/>
    <lineage>
        <taxon>Eukaryota</taxon>
        <taxon>Metazoa</taxon>
        <taxon>Spiralia</taxon>
        <taxon>Lophotrochozoa</taxon>
        <taxon>Platyhelminthes</taxon>
        <taxon>Cestoda</taxon>
        <taxon>Eucestoda</taxon>
        <taxon>Diphyllobothriidea</taxon>
        <taxon>Diphyllobothriidae</taxon>
        <taxon>Schistocephalus</taxon>
    </lineage>
</organism>
<evidence type="ECO:0000313" key="7">
    <source>
        <dbReference type="Proteomes" id="UP000275846"/>
    </source>
</evidence>
<reference evidence="8" key="2">
    <citation type="submission" date="2016-06" db="UniProtKB">
        <authorList>
            <consortium name="WormBaseParasite"/>
        </authorList>
    </citation>
    <scope>IDENTIFICATION</scope>
</reference>
<dbReference type="PROSITE" id="PS50013">
    <property type="entry name" value="CHROMO_2"/>
    <property type="match status" value="1"/>
</dbReference>
<dbReference type="InterPro" id="IPR023780">
    <property type="entry name" value="Chromo_domain"/>
</dbReference>
<feature type="compositionally biased region" description="Low complexity" evidence="3">
    <location>
        <begin position="585"/>
        <end position="600"/>
    </location>
</feature>
<gene>
    <name evidence="5" type="primary">CBX7</name>
    <name evidence="6" type="ORF">SSLN_LOCUS16995</name>
    <name evidence="5" type="ORF">TR158108</name>
</gene>
<dbReference type="InterPro" id="IPR016197">
    <property type="entry name" value="Chromo-like_dom_sf"/>
</dbReference>
<feature type="compositionally biased region" description="Low complexity" evidence="3">
    <location>
        <begin position="402"/>
        <end position="415"/>
    </location>
</feature>
<dbReference type="GO" id="GO:0000785">
    <property type="term" value="C:chromatin"/>
    <property type="evidence" value="ECO:0007669"/>
    <property type="project" value="TreeGrafter"/>
</dbReference>
<feature type="compositionally biased region" description="Basic residues" evidence="3">
    <location>
        <begin position="373"/>
        <end position="383"/>
    </location>
</feature>
<feature type="region of interest" description="Disordered" evidence="3">
    <location>
        <begin position="63"/>
        <end position="176"/>
    </location>
</feature>